<proteinExistence type="predicted"/>
<sequence>MSGCTRVVPYVTAYEGEDVAYQLAVASHAEATDGVRLSFVDATAHDWMFGVLWHRHGLCRAGRPLWKLVNTLRQRRCMLHLLCQVCGRSAVDGDRIWWLLPEPPGVTGGGRQFTHAPPTCRSCIPRARVWCLRLGPESYIYTVRSSEPYGVVADLYRPAAGRKVVVVEHAVEVPLEAFRVLEYALATQLLVGLDGLQRTEWDNTGEMLLADGRPAVRPPDGSAERDADVSGVFAWPNPPDIRPGADLDEPSASSTPLPIGEGLRAEGKVIAPEPGYIRASDVDDFDSEFGRLVFDEAFAIGPRPVRGLS</sequence>
<organism evidence="2 3">
    <name type="scientific">Nonomuraea rosea</name>
    <dbReference type="NCBI Taxonomy" id="638574"/>
    <lineage>
        <taxon>Bacteria</taxon>
        <taxon>Bacillati</taxon>
        <taxon>Actinomycetota</taxon>
        <taxon>Actinomycetes</taxon>
        <taxon>Streptosporangiales</taxon>
        <taxon>Streptosporangiaceae</taxon>
        <taxon>Nonomuraea</taxon>
    </lineage>
</organism>
<accession>A0ABP6ZPH0</accession>
<evidence type="ECO:0000313" key="2">
    <source>
        <dbReference type="EMBL" id="GAA3616102.1"/>
    </source>
</evidence>
<keyword evidence="3" id="KW-1185">Reference proteome</keyword>
<feature type="region of interest" description="Disordered" evidence="1">
    <location>
        <begin position="239"/>
        <end position="265"/>
    </location>
</feature>
<dbReference type="EMBL" id="BAABDQ010000053">
    <property type="protein sequence ID" value="GAA3616102.1"/>
    <property type="molecule type" value="Genomic_DNA"/>
</dbReference>
<dbReference type="Proteomes" id="UP001500630">
    <property type="component" value="Unassembled WGS sequence"/>
</dbReference>
<evidence type="ECO:0000256" key="1">
    <source>
        <dbReference type="SAM" id="MobiDB-lite"/>
    </source>
</evidence>
<evidence type="ECO:0000313" key="3">
    <source>
        <dbReference type="Proteomes" id="UP001500630"/>
    </source>
</evidence>
<name>A0ABP6ZPH0_9ACTN</name>
<comment type="caution">
    <text evidence="2">The sequence shown here is derived from an EMBL/GenBank/DDBJ whole genome shotgun (WGS) entry which is preliminary data.</text>
</comment>
<gene>
    <name evidence="2" type="ORF">GCM10022419_121750</name>
</gene>
<reference evidence="3" key="1">
    <citation type="journal article" date="2019" name="Int. J. Syst. Evol. Microbiol.">
        <title>The Global Catalogue of Microorganisms (GCM) 10K type strain sequencing project: providing services to taxonomists for standard genome sequencing and annotation.</title>
        <authorList>
            <consortium name="The Broad Institute Genomics Platform"/>
            <consortium name="The Broad Institute Genome Sequencing Center for Infectious Disease"/>
            <person name="Wu L."/>
            <person name="Ma J."/>
        </authorList>
    </citation>
    <scope>NUCLEOTIDE SEQUENCE [LARGE SCALE GENOMIC DNA]</scope>
    <source>
        <strain evidence="3">JCM 17326</strain>
    </source>
</reference>
<protein>
    <submittedName>
        <fullName evidence="2">Uncharacterized protein</fullName>
    </submittedName>
</protein>